<dbReference type="GO" id="GO:0003964">
    <property type="term" value="F:RNA-directed DNA polymerase activity"/>
    <property type="evidence" value="ECO:0007669"/>
    <property type="project" value="UniProtKB-KW"/>
</dbReference>
<dbReference type="InterPro" id="IPR057670">
    <property type="entry name" value="SH3_retrovirus"/>
</dbReference>
<reference evidence="3" key="1">
    <citation type="submission" date="2024-07" db="EMBL/GenBank/DDBJ databases">
        <title>Two chromosome-level genome assemblies of Korean endemic species Abeliophyllum distichum and Forsythia ovata (Oleaceae).</title>
        <authorList>
            <person name="Jang H."/>
        </authorList>
    </citation>
    <scope>NUCLEOTIDE SEQUENCE [LARGE SCALE GENOMIC DNA]</scope>
</reference>
<dbReference type="AlphaFoldDB" id="A0ABD1U3U4"/>
<proteinExistence type="predicted"/>
<keyword evidence="3" id="KW-1185">Reference proteome</keyword>
<protein>
    <submittedName>
        <fullName evidence="2">Reverse transcriptase Ty1/copia-type domain-containing protein</fullName>
    </submittedName>
</protein>
<keyword evidence="2" id="KW-0548">Nucleotidyltransferase</keyword>
<accession>A0ABD1U3U4</accession>
<keyword evidence="2" id="KW-0808">Transferase</keyword>
<feature type="domain" description="Retroviral polymerase SH3-like" evidence="1">
    <location>
        <begin position="2"/>
        <end position="42"/>
    </location>
</feature>
<evidence type="ECO:0000313" key="2">
    <source>
        <dbReference type="EMBL" id="KAL2519673.1"/>
    </source>
</evidence>
<dbReference type="Pfam" id="PF25597">
    <property type="entry name" value="SH3_retrovirus"/>
    <property type="match status" value="1"/>
</dbReference>
<evidence type="ECO:0000313" key="3">
    <source>
        <dbReference type="Proteomes" id="UP001604336"/>
    </source>
</evidence>
<name>A0ABD1U3U4_9LAMI</name>
<dbReference type="Proteomes" id="UP001604336">
    <property type="component" value="Unassembled WGS sequence"/>
</dbReference>
<gene>
    <name evidence="2" type="ORF">Adt_15920</name>
</gene>
<sequence length="126" mass="14934">MSLKCVFLGYEENVKGYTLWVREEMGYKVIIRRDVVFNESLMPCLKETKLSLYQRDVRIEVEPSNLNEGDDLEVRNNLNQPENVHIVSYLEEEMDENPSDLVTFLFDEYKLTREMEKANKTSCQKQ</sequence>
<dbReference type="EMBL" id="JBFOLK010000004">
    <property type="protein sequence ID" value="KAL2519673.1"/>
    <property type="molecule type" value="Genomic_DNA"/>
</dbReference>
<evidence type="ECO:0000259" key="1">
    <source>
        <dbReference type="Pfam" id="PF25597"/>
    </source>
</evidence>
<keyword evidence="2" id="KW-0695">RNA-directed DNA polymerase</keyword>
<comment type="caution">
    <text evidence="2">The sequence shown here is derived from an EMBL/GenBank/DDBJ whole genome shotgun (WGS) entry which is preliminary data.</text>
</comment>
<organism evidence="2 3">
    <name type="scientific">Abeliophyllum distichum</name>
    <dbReference type="NCBI Taxonomy" id="126358"/>
    <lineage>
        <taxon>Eukaryota</taxon>
        <taxon>Viridiplantae</taxon>
        <taxon>Streptophyta</taxon>
        <taxon>Embryophyta</taxon>
        <taxon>Tracheophyta</taxon>
        <taxon>Spermatophyta</taxon>
        <taxon>Magnoliopsida</taxon>
        <taxon>eudicotyledons</taxon>
        <taxon>Gunneridae</taxon>
        <taxon>Pentapetalae</taxon>
        <taxon>asterids</taxon>
        <taxon>lamiids</taxon>
        <taxon>Lamiales</taxon>
        <taxon>Oleaceae</taxon>
        <taxon>Forsythieae</taxon>
        <taxon>Abeliophyllum</taxon>
    </lineage>
</organism>